<keyword evidence="2" id="KW-0812">Transmembrane</keyword>
<feature type="chain" id="PRO_5043708976" description="Shavenoid isoform B-like N-terminal domain-containing protein" evidence="3">
    <location>
        <begin position="21"/>
        <end position="1410"/>
    </location>
</feature>
<feature type="region of interest" description="Disordered" evidence="1">
    <location>
        <begin position="857"/>
        <end position="885"/>
    </location>
</feature>
<feature type="region of interest" description="Disordered" evidence="1">
    <location>
        <begin position="301"/>
        <end position="362"/>
    </location>
</feature>
<dbReference type="InterPro" id="IPR057507">
    <property type="entry name" value="Sha_B-like_N"/>
</dbReference>
<feature type="compositionally biased region" description="Polar residues" evidence="1">
    <location>
        <begin position="649"/>
        <end position="660"/>
    </location>
</feature>
<evidence type="ECO:0000256" key="2">
    <source>
        <dbReference type="SAM" id="Phobius"/>
    </source>
</evidence>
<feature type="region of interest" description="Disordered" evidence="1">
    <location>
        <begin position="456"/>
        <end position="500"/>
    </location>
</feature>
<reference evidence="5 6" key="1">
    <citation type="journal article" date="2022" name="Nat. Ecol. Evol.">
        <title>A masculinizing supergene underlies an exaggerated male reproductive morph in a spider.</title>
        <authorList>
            <person name="Hendrickx F."/>
            <person name="De Corte Z."/>
            <person name="Sonet G."/>
            <person name="Van Belleghem S.M."/>
            <person name="Kostlbacher S."/>
            <person name="Vangestel C."/>
        </authorList>
    </citation>
    <scope>NUCLEOTIDE SEQUENCE [LARGE SCALE GENOMIC DNA]</scope>
    <source>
        <strain evidence="5">W744_W776</strain>
    </source>
</reference>
<feature type="compositionally biased region" description="Basic residues" evidence="1">
    <location>
        <begin position="1316"/>
        <end position="1328"/>
    </location>
</feature>
<feature type="compositionally biased region" description="Polar residues" evidence="1">
    <location>
        <begin position="264"/>
        <end position="278"/>
    </location>
</feature>
<feature type="region of interest" description="Disordered" evidence="1">
    <location>
        <begin position="1274"/>
        <end position="1370"/>
    </location>
</feature>
<dbReference type="Pfam" id="PF23328">
    <property type="entry name" value="Sha_B_N"/>
    <property type="match status" value="1"/>
</dbReference>
<accession>A0AAV6UDZ3</accession>
<dbReference type="PANTHER" id="PTHR39387">
    <property type="entry name" value="SHAVENOID, ISOFORM B"/>
    <property type="match status" value="1"/>
</dbReference>
<keyword evidence="3" id="KW-0732">Signal</keyword>
<feature type="compositionally biased region" description="Low complexity" evidence="1">
    <location>
        <begin position="938"/>
        <end position="948"/>
    </location>
</feature>
<feature type="compositionally biased region" description="Low complexity" evidence="1">
    <location>
        <begin position="413"/>
        <end position="427"/>
    </location>
</feature>
<feature type="compositionally biased region" description="Basic residues" evidence="1">
    <location>
        <begin position="1206"/>
        <end position="1219"/>
    </location>
</feature>
<proteinExistence type="predicted"/>
<feature type="region of interest" description="Disordered" evidence="1">
    <location>
        <begin position="1179"/>
        <end position="1226"/>
    </location>
</feature>
<protein>
    <recommendedName>
        <fullName evidence="4">Shavenoid isoform B-like N-terminal domain-containing protein</fullName>
    </recommendedName>
</protein>
<feature type="signal peptide" evidence="3">
    <location>
        <begin position="1"/>
        <end position="20"/>
    </location>
</feature>
<dbReference type="PANTHER" id="PTHR39387:SF1">
    <property type="entry name" value="SHAVENOID, ISOFORM B"/>
    <property type="match status" value="1"/>
</dbReference>
<feature type="compositionally biased region" description="Low complexity" evidence="1">
    <location>
        <begin position="661"/>
        <end position="677"/>
    </location>
</feature>
<feature type="compositionally biased region" description="Polar residues" evidence="1">
    <location>
        <begin position="1058"/>
        <end position="1078"/>
    </location>
</feature>
<feature type="compositionally biased region" description="Polar residues" evidence="1">
    <location>
        <begin position="702"/>
        <end position="717"/>
    </location>
</feature>
<feature type="region of interest" description="Disordered" evidence="1">
    <location>
        <begin position="1004"/>
        <end position="1089"/>
    </location>
</feature>
<feature type="compositionally biased region" description="Polar residues" evidence="1">
    <location>
        <begin position="725"/>
        <end position="736"/>
    </location>
</feature>
<feature type="region of interest" description="Disordered" evidence="1">
    <location>
        <begin position="616"/>
        <end position="792"/>
    </location>
</feature>
<feature type="region of interest" description="Disordered" evidence="1">
    <location>
        <begin position="921"/>
        <end position="957"/>
    </location>
</feature>
<feature type="compositionally biased region" description="Polar residues" evidence="1">
    <location>
        <begin position="301"/>
        <end position="312"/>
    </location>
</feature>
<evidence type="ECO:0000313" key="6">
    <source>
        <dbReference type="Proteomes" id="UP000827092"/>
    </source>
</evidence>
<feature type="compositionally biased region" description="Polar residues" evidence="1">
    <location>
        <begin position="678"/>
        <end position="689"/>
    </location>
</feature>
<feature type="compositionally biased region" description="Polar residues" evidence="1">
    <location>
        <begin position="1356"/>
        <end position="1370"/>
    </location>
</feature>
<feature type="compositionally biased region" description="Basic and acidic residues" evidence="1">
    <location>
        <begin position="625"/>
        <end position="636"/>
    </location>
</feature>
<dbReference type="GO" id="GO:0005938">
    <property type="term" value="C:cell cortex"/>
    <property type="evidence" value="ECO:0007669"/>
    <property type="project" value="TreeGrafter"/>
</dbReference>
<organism evidence="5 6">
    <name type="scientific">Oedothorax gibbosus</name>
    <dbReference type="NCBI Taxonomy" id="931172"/>
    <lineage>
        <taxon>Eukaryota</taxon>
        <taxon>Metazoa</taxon>
        <taxon>Ecdysozoa</taxon>
        <taxon>Arthropoda</taxon>
        <taxon>Chelicerata</taxon>
        <taxon>Arachnida</taxon>
        <taxon>Araneae</taxon>
        <taxon>Araneomorphae</taxon>
        <taxon>Entelegynae</taxon>
        <taxon>Araneoidea</taxon>
        <taxon>Linyphiidae</taxon>
        <taxon>Erigoninae</taxon>
        <taxon>Oedothorax</taxon>
    </lineage>
</organism>
<feature type="domain" description="Shavenoid isoform B-like N-terminal" evidence="4">
    <location>
        <begin position="26"/>
        <end position="83"/>
    </location>
</feature>
<sequence>MELTCSLTFVLMIPVLGVLSETIGLVTRDYFGDIFTLLDDCETGSCEQDGRRAAQIPGEKCRCQCAPSSYVFREDIRQCIKDVGECPVAMFVRPFAVEKIPLIFLPTTGQLVYPGAHLTISGITRQASSKHLICNVKASLLMTTHGWQPIRTNSQIFGVYYDGNKTFLQWLGDDEDRRRLQHHLVLIRLHCEGESSNGTYEPCAALRIGYAPGLEPEYVDQATNKNNFIIIGLCLGILGLIYVGAVLIYLKVRKNRREAGRQGLNPSQSSIEAEETNNCSSRRNAYINNLVQEAEFTSKSSLKCTTSNSTNDRGLGPADLNPSSHDDKHTKTKRNDKLEQSRSGLSKEDPADLSATPAQPSSQEFFSRIRGMIAAAKNRLNSFRYRPTLLVIPEDDYFYQDFKERDMDGTGNRKSSSFRGKFSSKKGQTPTLAKKMESIHGSNLGAAMLEAKLAQPLPPPRNAKSKSKKRAPSPPGGVADGCRESPSPVSLKDLGGGSVGRKKRKMAALSATADNCSKFDLFRLDLYEKINRMRGSGDNDITVLEMESGKRSKDDLDIASTSTCQDRVLNKEGCCSTLEYPSGHHDTKISRRQLLYKLQETEPSILDPEVEYSQVTKPKSKRTKATIERVAEEDSSSRAGSRTAEESVVSETSTAQCSRPSTALSSRSANSSSSQPSTMKENLQKTAKSSAIELERDDLSECSETSDASLSGDSLNSGFREPTKSPASSASKNYLKSSEKSPAMSELSHNAIHEIDDYNEDDEIEEDEEEYYDEEEDEDMDDAMTPDDDSRLSTDLDVEMYSLDESEHPSLEEYLQLSSQVAKKLSERTVPAFSNESPKEKNVISQFMRDFKTTIGRLKSAEDASKPRSARSSPPGADNWTLKKEETKAKVSRKVSIFKRNHLKGRRNEELLVTDEGEKNGVYYDTNTSATETEDAASSRSSNSSVNSKKGKYKNKPPEIVPAAKVIDTGDKTIIAITNGANQNGVTDFKDNAKSVPEAKTCHPKVGKAVTPPLPPPKPQLDHMKNKNKKSIRKENHKENGIANGTAKSPTRFGRASSVESDSISIANSDMTEDSLNTPVPPGESGEVNVQEISEDENEPIDRCLAQLADSVIQPPDDTSLNRYLSQLGNVLATREEAELDQCLSKLAISMNGNRATKGFNLSQHLPLCTFEHVCVDRGSDRSTPISDRSSTTSRGSRSSQENLRKKTLAAKSKHHHHPFEHNHANGDSVHVIDALENIIQPNARKIIPNGNETLLTHTLMEKAAQKGLLKGKHRFASTSEEEECGRASSLGSTREMETPIPETTSDPEFAEAERPRKKKPLFRRSKKGLNGTCRQHIQNNKLNNKNENAPRKGFQSRNTSTPRSSGSDVTVIQLEGDPNENVTNVDSSNTFVTLINVDSSDCSNSAEEK</sequence>
<evidence type="ECO:0000256" key="1">
    <source>
        <dbReference type="SAM" id="MobiDB-lite"/>
    </source>
</evidence>
<evidence type="ECO:0000313" key="5">
    <source>
        <dbReference type="EMBL" id="KAG8182434.1"/>
    </source>
</evidence>
<feature type="region of interest" description="Disordered" evidence="1">
    <location>
        <begin position="405"/>
        <end position="433"/>
    </location>
</feature>
<evidence type="ECO:0000256" key="3">
    <source>
        <dbReference type="SAM" id="SignalP"/>
    </source>
</evidence>
<keyword evidence="2" id="KW-1133">Transmembrane helix</keyword>
<keyword evidence="2" id="KW-0472">Membrane</keyword>
<feature type="compositionally biased region" description="Low complexity" evidence="1">
    <location>
        <begin position="1187"/>
        <end position="1200"/>
    </location>
</feature>
<feature type="compositionally biased region" description="Basic and acidic residues" evidence="1">
    <location>
        <begin position="324"/>
        <end position="350"/>
    </location>
</feature>
<feature type="region of interest" description="Disordered" evidence="1">
    <location>
        <begin position="259"/>
        <end position="278"/>
    </location>
</feature>
<name>A0AAV6UDZ3_9ARAC</name>
<dbReference type="Proteomes" id="UP000827092">
    <property type="component" value="Unassembled WGS sequence"/>
</dbReference>
<comment type="caution">
    <text evidence="5">The sequence shown here is derived from an EMBL/GenBank/DDBJ whole genome shotgun (WGS) entry which is preliminary data.</text>
</comment>
<dbReference type="EMBL" id="JAFNEN010000463">
    <property type="protein sequence ID" value="KAG8182434.1"/>
    <property type="molecule type" value="Genomic_DNA"/>
</dbReference>
<keyword evidence="6" id="KW-1185">Reference proteome</keyword>
<evidence type="ECO:0000259" key="4">
    <source>
        <dbReference type="Pfam" id="PF23328"/>
    </source>
</evidence>
<feature type="transmembrane region" description="Helical" evidence="2">
    <location>
        <begin position="228"/>
        <end position="250"/>
    </location>
</feature>
<gene>
    <name evidence="5" type="ORF">JTE90_018317</name>
</gene>
<feature type="compositionally biased region" description="Acidic residues" evidence="1">
    <location>
        <begin position="757"/>
        <end position="787"/>
    </location>
</feature>